<proteinExistence type="predicted"/>
<evidence type="ECO:0000313" key="7">
    <source>
        <dbReference type="EMBL" id="RVV97922.1"/>
    </source>
</evidence>
<evidence type="ECO:0000259" key="6">
    <source>
        <dbReference type="PROSITE" id="PS50977"/>
    </source>
</evidence>
<evidence type="ECO:0000256" key="4">
    <source>
        <dbReference type="PROSITE-ProRule" id="PRU00335"/>
    </source>
</evidence>
<dbReference type="Proteomes" id="UP000285908">
    <property type="component" value="Unassembled WGS sequence"/>
</dbReference>
<accession>A0A438AGV1</accession>
<keyword evidence="8" id="KW-1185">Reference proteome</keyword>
<feature type="DNA-binding region" description="H-T-H motif" evidence="4">
    <location>
        <begin position="44"/>
        <end position="63"/>
    </location>
</feature>
<dbReference type="PROSITE" id="PS50977">
    <property type="entry name" value="HTH_TETR_2"/>
    <property type="match status" value="1"/>
</dbReference>
<keyword evidence="1" id="KW-0805">Transcription regulation</keyword>
<keyword evidence="3" id="KW-0804">Transcription</keyword>
<evidence type="ECO:0000256" key="3">
    <source>
        <dbReference type="ARBA" id="ARBA00023163"/>
    </source>
</evidence>
<name>A0A438AGV1_9RHOB</name>
<dbReference type="EMBL" id="RQXX01000003">
    <property type="protein sequence ID" value="RVV97922.1"/>
    <property type="molecule type" value="Genomic_DNA"/>
</dbReference>
<comment type="caution">
    <text evidence="7">The sequence shown here is derived from an EMBL/GenBank/DDBJ whole genome shotgun (WGS) entry which is preliminary data.</text>
</comment>
<evidence type="ECO:0000313" key="8">
    <source>
        <dbReference type="Proteomes" id="UP000285908"/>
    </source>
</evidence>
<keyword evidence="2 4" id="KW-0238">DNA-binding</keyword>
<dbReference type="Pfam" id="PF00440">
    <property type="entry name" value="TetR_N"/>
    <property type="match status" value="1"/>
</dbReference>
<dbReference type="PRINTS" id="PR00455">
    <property type="entry name" value="HTHTETR"/>
</dbReference>
<dbReference type="FunFam" id="1.10.10.60:FF:000141">
    <property type="entry name" value="TetR family transcriptional regulator"/>
    <property type="match status" value="1"/>
</dbReference>
<dbReference type="GO" id="GO:0000976">
    <property type="term" value="F:transcription cis-regulatory region binding"/>
    <property type="evidence" value="ECO:0007669"/>
    <property type="project" value="TreeGrafter"/>
</dbReference>
<feature type="domain" description="HTH tetR-type" evidence="6">
    <location>
        <begin position="21"/>
        <end position="81"/>
    </location>
</feature>
<evidence type="ECO:0000256" key="5">
    <source>
        <dbReference type="SAM" id="MobiDB-lite"/>
    </source>
</evidence>
<evidence type="ECO:0000256" key="1">
    <source>
        <dbReference type="ARBA" id="ARBA00023015"/>
    </source>
</evidence>
<dbReference type="GO" id="GO:0003700">
    <property type="term" value="F:DNA-binding transcription factor activity"/>
    <property type="evidence" value="ECO:0007669"/>
    <property type="project" value="TreeGrafter"/>
</dbReference>
<sequence length="218" mass="22969">MARDRKPVKSKGGRPSREQAAEINGRILSAATTLFLKRGVDGTSLEAIAAAAQIGKPTLYARYPDKSALFAAVIRAQVDAAMPPITGVAETATPAARLRQVGRAVIEGAMKPVPLGLMRLYIAEAPRHGALIREVDRLGRQAALEAIAGALAGAGGADAIDRAHVVAAHFLDMVFVPHQMRALLGDVPDEADPLHPTLDARIETAIAAFKTMHLLPAE</sequence>
<dbReference type="SUPFAM" id="SSF46689">
    <property type="entry name" value="Homeodomain-like"/>
    <property type="match status" value="1"/>
</dbReference>
<gene>
    <name evidence="7" type="ORF">EKE94_10645</name>
</gene>
<dbReference type="Gene3D" id="1.10.357.10">
    <property type="entry name" value="Tetracycline Repressor, domain 2"/>
    <property type="match status" value="1"/>
</dbReference>
<dbReference type="OrthoDB" id="5292901at2"/>
<dbReference type="AlphaFoldDB" id="A0A438AGV1"/>
<dbReference type="InterPro" id="IPR050109">
    <property type="entry name" value="HTH-type_TetR-like_transc_reg"/>
</dbReference>
<dbReference type="PANTHER" id="PTHR30055">
    <property type="entry name" value="HTH-TYPE TRANSCRIPTIONAL REGULATOR RUTR"/>
    <property type="match status" value="1"/>
</dbReference>
<dbReference type="InterPro" id="IPR039536">
    <property type="entry name" value="TetR_C_Proteobacteria"/>
</dbReference>
<organism evidence="7 8">
    <name type="scientific">Mesobaculum littorinae</name>
    <dbReference type="NCBI Taxonomy" id="2486419"/>
    <lineage>
        <taxon>Bacteria</taxon>
        <taxon>Pseudomonadati</taxon>
        <taxon>Pseudomonadota</taxon>
        <taxon>Alphaproteobacteria</taxon>
        <taxon>Rhodobacterales</taxon>
        <taxon>Roseobacteraceae</taxon>
        <taxon>Mesobaculum</taxon>
    </lineage>
</organism>
<reference evidence="7 8" key="1">
    <citation type="submission" date="2018-11" db="EMBL/GenBank/DDBJ databases">
        <title>Mesobaculum littorinae gen. nov., sp. nov., isolated from Littorina scabra that represents a novel genus of the order Rhodobacteraceae.</title>
        <authorList>
            <person name="Li F."/>
        </authorList>
    </citation>
    <scope>NUCLEOTIDE SEQUENCE [LARGE SCALE GENOMIC DNA]</scope>
    <source>
        <strain evidence="7 8">M0103</strain>
    </source>
</reference>
<protein>
    <submittedName>
        <fullName evidence="7">TetR/AcrR family transcriptional regulator</fullName>
    </submittedName>
</protein>
<dbReference type="InterPro" id="IPR001647">
    <property type="entry name" value="HTH_TetR"/>
</dbReference>
<evidence type="ECO:0000256" key="2">
    <source>
        <dbReference type="ARBA" id="ARBA00023125"/>
    </source>
</evidence>
<dbReference type="RefSeq" id="WP_127906587.1">
    <property type="nucleotide sequence ID" value="NZ_RQXX01000003.1"/>
</dbReference>
<feature type="region of interest" description="Disordered" evidence="5">
    <location>
        <begin position="1"/>
        <end position="20"/>
    </location>
</feature>
<dbReference type="Pfam" id="PF14246">
    <property type="entry name" value="TetR_C_7"/>
    <property type="match status" value="1"/>
</dbReference>
<dbReference type="Gene3D" id="1.10.10.60">
    <property type="entry name" value="Homeodomain-like"/>
    <property type="match status" value="1"/>
</dbReference>
<dbReference type="InterPro" id="IPR009057">
    <property type="entry name" value="Homeodomain-like_sf"/>
</dbReference>
<dbReference type="PANTHER" id="PTHR30055:SF146">
    <property type="entry name" value="HTH-TYPE TRANSCRIPTIONAL DUAL REGULATOR CECR"/>
    <property type="match status" value="1"/>
</dbReference>